<keyword evidence="5 13" id="KW-0812">Transmembrane</keyword>
<keyword evidence="3" id="KW-1003">Cell membrane</keyword>
<protein>
    <recommendedName>
        <fullName evidence="12 13">Ferrous iron transport protein B</fullName>
    </recommendedName>
</protein>
<evidence type="ECO:0000256" key="10">
    <source>
        <dbReference type="ARBA" id="ARBA00023134"/>
    </source>
</evidence>
<evidence type="ECO:0000256" key="12">
    <source>
        <dbReference type="NCBIfam" id="TIGR00437"/>
    </source>
</evidence>
<name>A0ABW1AWT3_9RHOO</name>
<keyword evidence="4 13" id="KW-0410">Iron transport</keyword>
<dbReference type="SUPFAM" id="SSF52540">
    <property type="entry name" value="P-loop containing nucleoside triphosphate hydrolases"/>
    <property type="match status" value="1"/>
</dbReference>
<dbReference type="InterPro" id="IPR006073">
    <property type="entry name" value="GTP-bd"/>
</dbReference>
<dbReference type="InterPro" id="IPR005225">
    <property type="entry name" value="Small_GTP-bd"/>
</dbReference>
<evidence type="ECO:0000259" key="14">
    <source>
        <dbReference type="PROSITE" id="PS51711"/>
    </source>
</evidence>
<dbReference type="Pfam" id="PF17910">
    <property type="entry name" value="FeoB_Cyto"/>
    <property type="match status" value="1"/>
</dbReference>
<dbReference type="InterPro" id="IPR011640">
    <property type="entry name" value="Fe2_transport_prot_B_C"/>
</dbReference>
<dbReference type="RefSeq" id="WP_096449473.1">
    <property type="nucleotide sequence ID" value="NZ_JBHSOG010000097.1"/>
</dbReference>
<comment type="similarity">
    <text evidence="13">Belongs to the TRAFAC class TrmE-Era-EngA-EngB-Septin-like GTPase superfamily. FeoB GTPase (TC 9.A.8) family.</text>
</comment>
<evidence type="ECO:0000256" key="3">
    <source>
        <dbReference type="ARBA" id="ARBA00022475"/>
    </source>
</evidence>
<dbReference type="Gene3D" id="3.40.50.300">
    <property type="entry name" value="P-loop containing nucleotide triphosphate hydrolases"/>
    <property type="match status" value="1"/>
</dbReference>
<keyword evidence="8 13" id="KW-0408">Iron</keyword>
<sequence>MDTRYTLALVGNPNCGKTTLFNALTGSRQRVGNWPGVTVEKKSGEYRRENIHFEVVDLPGTYSLDVVDREVSLDERVARDYVHAGEADLVINIVDASNLERNLYLTTQLAEMRVPVLVVLNMVDVARDKGMRIDAQALSRRLGCPVLPVVASEGEGIDALKEAIRAAAEARRPASALIDYQPALEEAIAALVPQLTQAAEGAGTSARWLAVRLLEGDDLARATAGDGLAALAEQAGGGLGDDLDIMIADARYGLANRIAGEVVAVSGRASRDITDRIDRVVLHRALGIPIFLVMMYLMFLFTINIGGAFIDFFDQFAGALLVDGLGEALAGLGAPAWLNLLVAKGIGGGMQVVATFIPVIGFLYLFLSVLEDSGYMARAAFVMDRFMRWVGLPGKSFVPLIVGFGCNVPAIMATRTLEHRRDRLMTIAMAPFMSCGARLPVYVLFAAAFFPEGAQNVVFGLYLIGIAVAILTGLVLRNTLLKGEATPFIMELPPYHLPTAKGVLIHTWDRLKSFIFRAGRVIVPMVLVLNFLNAIGTDGSYGNEDSDASVLAAVGRGIAPAFGPMGLTEENWPAAVGIFTGVLAKEAVVGTLNATYSALAEEDAGGGGEEEPFDLRTSVEAAFATIPENLAKALGAWADPIGLDVGDLSDQAAVAEEQEVSTGTFGAMAARFDGAAGAFAYLLFILLYFPCTAAVAAMYQEAGMRWTMFVAAWTTGLGYGLATLYYQAATWARHPGASLGWIATVVVAFAVVMFLLRRYGARDAGARLPLPQRA</sequence>
<evidence type="ECO:0000256" key="2">
    <source>
        <dbReference type="ARBA" id="ARBA00022448"/>
    </source>
</evidence>
<feature type="transmembrane region" description="Helical" evidence="13">
    <location>
        <begin position="456"/>
        <end position="476"/>
    </location>
</feature>
<dbReference type="InterPro" id="IPR003373">
    <property type="entry name" value="Fe2_transport_prot-B"/>
</dbReference>
<dbReference type="PANTHER" id="PTHR43185">
    <property type="entry name" value="FERROUS IRON TRANSPORT PROTEIN B"/>
    <property type="match status" value="1"/>
</dbReference>
<dbReference type="Pfam" id="PF02421">
    <property type="entry name" value="FeoB_N"/>
    <property type="match status" value="1"/>
</dbReference>
<accession>A0ABW1AWT3</accession>
<dbReference type="Pfam" id="PF07670">
    <property type="entry name" value="Gate"/>
    <property type="match status" value="2"/>
</dbReference>
<dbReference type="Gene3D" id="1.10.287.1770">
    <property type="match status" value="1"/>
</dbReference>
<proteinExistence type="inferred from homology"/>
<feature type="domain" description="FeoB-type G" evidence="14">
    <location>
        <begin position="4"/>
        <end position="170"/>
    </location>
</feature>
<feature type="transmembrane region" description="Helical" evidence="13">
    <location>
        <begin position="390"/>
        <end position="412"/>
    </location>
</feature>
<feature type="transmembrane region" description="Helical" evidence="13">
    <location>
        <begin position="678"/>
        <end position="699"/>
    </location>
</feature>
<feature type="transmembrane region" description="Helical" evidence="13">
    <location>
        <begin position="738"/>
        <end position="756"/>
    </location>
</feature>
<keyword evidence="11 13" id="KW-0472">Membrane</keyword>
<dbReference type="PRINTS" id="PR00326">
    <property type="entry name" value="GTP1OBG"/>
</dbReference>
<feature type="transmembrane region" description="Helical" evidence="13">
    <location>
        <begin position="424"/>
        <end position="450"/>
    </location>
</feature>
<evidence type="ECO:0000256" key="6">
    <source>
        <dbReference type="ARBA" id="ARBA00022741"/>
    </source>
</evidence>
<evidence type="ECO:0000256" key="8">
    <source>
        <dbReference type="ARBA" id="ARBA00023004"/>
    </source>
</evidence>
<dbReference type="NCBIfam" id="TIGR00231">
    <property type="entry name" value="small_GTP"/>
    <property type="match status" value="1"/>
</dbReference>
<keyword evidence="16" id="KW-1185">Reference proteome</keyword>
<evidence type="ECO:0000313" key="16">
    <source>
        <dbReference type="Proteomes" id="UP001595974"/>
    </source>
</evidence>
<feature type="transmembrane region" description="Helical" evidence="13">
    <location>
        <begin position="316"/>
        <end position="340"/>
    </location>
</feature>
<dbReference type="Proteomes" id="UP001595974">
    <property type="component" value="Unassembled WGS sequence"/>
</dbReference>
<dbReference type="Pfam" id="PF07664">
    <property type="entry name" value="FeoB_C"/>
    <property type="match status" value="1"/>
</dbReference>
<dbReference type="PROSITE" id="PS51711">
    <property type="entry name" value="G_FEOB"/>
    <property type="match status" value="1"/>
</dbReference>
<gene>
    <name evidence="15" type="primary">feoB</name>
    <name evidence="15" type="ORF">ACFPTN_19780</name>
</gene>
<dbReference type="PANTHER" id="PTHR43185:SF1">
    <property type="entry name" value="FE(2+) TRANSPORTER FEOB"/>
    <property type="match status" value="1"/>
</dbReference>
<dbReference type="InterPro" id="IPR050860">
    <property type="entry name" value="FeoB_GTPase"/>
</dbReference>
<keyword evidence="10 13" id="KW-0342">GTP-binding</keyword>
<reference evidence="16" key="1">
    <citation type="journal article" date="2019" name="Int. J. Syst. Evol. Microbiol.">
        <title>The Global Catalogue of Microorganisms (GCM) 10K type strain sequencing project: providing services to taxonomists for standard genome sequencing and annotation.</title>
        <authorList>
            <consortium name="The Broad Institute Genomics Platform"/>
            <consortium name="The Broad Institute Genome Sequencing Center for Infectious Disease"/>
            <person name="Wu L."/>
            <person name="Ma J."/>
        </authorList>
    </citation>
    <scope>NUCLEOTIDE SEQUENCE [LARGE SCALE GENOMIC DNA]</scope>
    <source>
        <strain evidence="16">SHR3</strain>
    </source>
</reference>
<evidence type="ECO:0000256" key="7">
    <source>
        <dbReference type="ARBA" id="ARBA00022989"/>
    </source>
</evidence>
<keyword evidence="9" id="KW-0406">Ion transport</keyword>
<keyword evidence="2 13" id="KW-0813">Transport</keyword>
<feature type="transmembrane region" description="Helical" evidence="13">
    <location>
        <begin position="706"/>
        <end position="726"/>
    </location>
</feature>
<keyword evidence="6" id="KW-0547">Nucleotide-binding</keyword>
<evidence type="ECO:0000256" key="9">
    <source>
        <dbReference type="ARBA" id="ARBA00023065"/>
    </source>
</evidence>
<keyword evidence="7 13" id="KW-1133">Transmembrane helix</keyword>
<organism evidence="15 16">
    <name type="scientific">Thauera sinica</name>
    <dbReference type="NCBI Taxonomy" id="2665146"/>
    <lineage>
        <taxon>Bacteria</taxon>
        <taxon>Pseudomonadati</taxon>
        <taxon>Pseudomonadota</taxon>
        <taxon>Betaproteobacteria</taxon>
        <taxon>Rhodocyclales</taxon>
        <taxon>Zoogloeaceae</taxon>
        <taxon>Thauera</taxon>
    </lineage>
</organism>
<feature type="transmembrane region" description="Helical" evidence="13">
    <location>
        <begin position="286"/>
        <end position="310"/>
    </location>
</feature>
<dbReference type="NCBIfam" id="TIGR00437">
    <property type="entry name" value="feoB"/>
    <property type="match status" value="1"/>
</dbReference>
<dbReference type="InterPro" id="IPR011642">
    <property type="entry name" value="Gate_dom"/>
</dbReference>
<dbReference type="EMBL" id="JBHSOG010000097">
    <property type="protein sequence ID" value="MFC5771623.1"/>
    <property type="molecule type" value="Genomic_DNA"/>
</dbReference>
<evidence type="ECO:0000256" key="4">
    <source>
        <dbReference type="ARBA" id="ARBA00022496"/>
    </source>
</evidence>
<dbReference type="InterPro" id="IPR027417">
    <property type="entry name" value="P-loop_NTPase"/>
</dbReference>
<evidence type="ECO:0000256" key="1">
    <source>
        <dbReference type="ARBA" id="ARBA00004651"/>
    </source>
</evidence>
<comment type="subcellular location">
    <subcellularLocation>
        <location evidence="13">Cell inner membrane</location>
        <topology evidence="13">Multi-pass membrane protein</topology>
    </subcellularLocation>
    <subcellularLocation>
        <location evidence="1">Cell membrane</location>
        <topology evidence="1">Multi-pass membrane protein</topology>
    </subcellularLocation>
</comment>
<comment type="function">
    <text evidence="13">Probable transporter of a GTP-driven Fe(2+) uptake system.</text>
</comment>
<evidence type="ECO:0000313" key="15">
    <source>
        <dbReference type="EMBL" id="MFC5771623.1"/>
    </source>
</evidence>
<feature type="transmembrane region" description="Helical" evidence="13">
    <location>
        <begin position="352"/>
        <end position="370"/>
    </location>
</feature>
<dbReference type="CDD" id="cd01879">
    <property type="entry name" value="FeoB"/>
    <property type="match status" value="1"/>
</dbReference>
<evidence type="ECO:0000256" key="5">
    <source>
        <dbReference type="ARBA" id="ARBA00022692"/>
    </source>
</evidence>
<comment type="caution">
    <text evidence="15">The sequence shown here is derived from an EMBL/GenBank/DDBJ whole genome shotgun (WGS) entry which is preliminary data.</text>
</comment>
<dbReference type="NCBIfam" id="NF007105">
    <property type="entry name" value="PRK09554.1"/>
    <property type="match status" value="1"/>
</dbReference>
<evidence type="ECO:0000256" key="13">
    <source>
        <dbReference type="RuleBase" id="RU362098"/>
    </source>
</evidence>
<dbReference type="InterPro" id="IPR041069">
    <property type="entry name" value="FeoB_Cyto"/>
</dbReference>
<dbReference type="InterPro" id="IPR030389">
    <property type="entry name" value="G_FEOB_dom"/>
</dbReference>
<evidence type="ECO:0000256" key="11">
    <source>
        <dbReference type="ARBA" id="ARBA00023136"/>
    </source>
</evidence>